<feature type="domain" description="3-keto-alpha-glucoside-1,2-lyase/3-keto-2-hydroxy-glucal hydratase" evidence="1">
    <location>
        <begin position="953"/>
        <end position="1139"/>
    </location>
</feature>
<organism evidence="2">
    <name type="scientific">termite gut metagenome</name>
    <dbReference type="NCBI Taxonomy" id="433724"/>
    <lineage>
        <taxon>unclassified sequences</taxon>
        <taxon>metagenomes</taxon>
        <taxon>organismal metagenomes</taxon>
    </lineage>
</organism>
<dbReference type="Gene3D" id="2.60.120.560">
    <property type="entry name" value="Exo-inulinase, domain 1"/>
    <property type="match status" value="2"/>
</dbReference>
<reference evidence="2" key="1">
    <citation type="submission" date="2019-03" db="EMBL/GenBank/DDBJ databases">
        <title>Single cell metagenomics reveals metabolic interactions within the superorganism composed of flagellate Streblomastix strix and complex community of Bacteroidetes bacteria on its surface.</title>
        <authorList>
            <person name="Treitli S.C."/>
            <person name="Kolisko M."/>
            <person name="Husnik F."/>
            <person name="Keeling P."/>
            <person name="Hampl V."/>
        </authorList>
    </citation>
    <scope>NUCLEOTIDE SEQUENCE</scope>
    <source>
        <strain evidence="2">STM</strain>
    </source>
</reference>
<dbReference type="InterPro" id="IPR011989">
    <property type="entry name" value="ARM-like"/>
</dbReference>
<proteinExistence type="predicted"/>
<dbReference type="InterPro" id="IPR010496">
    <property type="entry name" value="AL/BT2_dom"/>
</dbReference>
<gene>
    <name evidence="2" type="ORF">EZS27_010276</name>
</gene>
<dbReference type="InterPro" id="IPR004155">
    <property type="entry name" value="PBS_lyase_HEAT"/>
</dbReference>
<sequence>MKKIYLLLSLLLACVPTMRAQYSSNRTATTIVADVLAQMPAQSQEVYNKMMSDLSTAGEEGVFQLLKAMNAPGKGNNSQVEYALSGLSHYVSAQGREAERLATSRAYIKTLSMVSDPEVKAFIIRQLEIIGKDEAVETLASYLNDKSLSSPAAGALAAIHTPASGKALLKALNSSNADEININIVLGIAKTQMTEAEPALRTLLNADNANLQKAVLYALSQTGTKASLPDLAKYAAKAGFTSEKTGANGAYIALINRVLAQGDVKEARKAADSLIKAAQKAGQRQTREAALEIQIAASPSDALKLLQQALKDPDRDYRNAALRFASKETCTDMYVELLKSLKKTKPEVKTDIINWLGKECEANPARRIRIQNAGIQPLIDELTSADVSVKSATVETLIKTGDPKAIEPLTALLASDDNQTVLLVRKYLASFKGDICTAVAEMFPSYPDAGKIAGLQLLGERKSFINLNIVLEQINSDSPLVKETAYNTLKDVVSAKDFATVCNMLDKANPAETVPLQRAAAASLTDYPQGKQLETIYTRMNSIAADKQYLYYPVLGTTGAQQALEFIAERFASETGTGKDIAFQALIDWKGIEAAEYLYAVFKNASAATYFDRALNKYIELVSNAGLTGENRRLRLTQALEIAQTTAQKNRILTLLGHTDSYLGMLLAGQYLDEIELRQAAALTVMNIALNNKAYTGKNVEELLNKVIGILDNPDADYQRQAIRKHLTEIPKEAGFVSLFNSKDLTGWKGLVENPIQRAKMKPAELAKAQQKADERMRKDWRVENGLLIFDGTGYDNLCSLKQYGDFEMYVDWNLDPTGHEADAGIYLRGTPQVQIWDIARVNAGAQVGSGGLYNNQMNPSKPIKLADNKLGEWNTFYIKMTDDRVTVKLNDELVVDNVILENYWDHTQPIFPIEQIELQAHGSKVYYRNIYVKELERPKPFELSATEKKEGYRILFDGTNMHQWTGNMKDYRTENGCISLYPSNGHGGNLYTKEEFGDFVFRFEFQLTPGANNGLGIRTPMEGDAAYAGMELQILDNDAPMYSDLQPYQFHGSVYGIIPAKRGFLKPVGEWNYQEVIAKGNHIQITLNGTVIVDGDIREAVKNGTPDKQEHPGLFNKSGHIGFLGHGSAVKFRSIRVKELK</sequence>
<dbReference type="GO" id="GO:0016787">
    <property type="term" value="F:hydrolase activity"/>
    <property type="evidence" value="ECO:0007669"/>
    <property type="project" value="InterPro"/>
</dbReference>
<dbReference type="EMBL" id="SNRY01000355">
    <property type="protein sequence ID" value="KAA6341942.1"/>
    <property type="molecule type" value="Genomic_DNA"/>
</dbReference>
<dbReference type="SUPFAM" id="SSF48371">
    <property type="entry name" value="ARM repeat"/>
    <property type="match status" value="1"/>
</dbReference>
<dbReference type="AlphaFoldDB" id="A0A5J4S8A7"/>
<accession>A0A5J4S8A7</accession>
<dbReference type="Pfam" id="PF06439">
    <property type="entry name" value="3keto-disac_hyd"/>
    <property type="match status" value="2"/>
</dbReference>
<dbReference type="InterPro" id="IPR016024">
    <property type="entry name" value="ARM-type_fold"/>
</dbReference>
<name>A0A5J4S8A7_9ZZZZ</name>
<dbReference type="Pfam" id="PF13646">
    <property type="entry name" value="HEAT_2"/>
    <property type="match status" value="1"/>
</dbReference>
<comment type="caution">
    <text evidence="2">The sequence shown here is derived from an EMBL/GenBank/DDBJ whole genome shotgun (WGS) entry which is preliminary data.</text>
</comment>
<dbReference type="SMART" id="SM00567">
    <property type="entry name" value="EZ_HEAT"/>
    <property type="match status" value="4"/>
</dbReference>
<dbReference type="Gene3D" id="1.25.10.10">
    <property type="entry name" value="Leucine-rich Repeat Variant"/>
    <property type="match status" value="2"/>
</dbReference>
<evidence type="ECO:0000313" key="2">
    <source>
        <dbReference type="EMBL" id="KAA6341942.1"/>
    </source>
</evidence>
<protein>
    <recommendedName>
        <fullName evidence="1">3-keto-alpha-glucoside-1,2-lyase/3-keto-2-hydroxy-glucal hydratase domain-containing protein</fullName>
    </recommendedName>
</protein>
<evidence type="ECO:0000259" key="1">
    <source>
        <dbReference type="Pfam" id="PF06439"/>
    </source>
</evidence>
<feature type="domain" description="3-keto-alpha-glucoside-1,2-lyase/3-keto-2-hydroxy-glucal hydratase" evidence="1">
    <location>
        <begin position="735"/>
        <end position="934"/>
    </location>
</feature>